<organism evidence="1 2">
    <name type="scientific">Pontibaca methylaminivorans</name>
    <dbReference type="NCBI Taxonomy" id="515897"/>
    <lineage>
        <taxon>Bacteria</taxon>
        <taxon>Pseudomonadati</taxon>
        <taxon>Pseudomonadota</taxon>
        <taxon>Alphaproteobacteria</taxon>
        <taxon>Rhodobacterales</taxon>
        <taxon>Roseobacteraceae</taxon>
        <taxon>Pontibaca</taxon>
    </lineage>
</organism>
<dbReference type="EMBL" id="FTPS01000001">
    <property type="protein sequence ID" value="SIT74793.1"/>
    <property type="molecule type" value="Genomic_DNA"/>
</dbReference>
<accession>A0A1R3W9W6</accession>
<dbReference type="RefSeq" id="WP_076646487.1">
    <property type="nucleotide sequence ID" value="NZ_FTPS01000001.1"/>
</dbReference>
<evidence type="ECO:0000313" key="2">
    <source>
        <dbReference type="Proteomes" id="UP000192455"/>
    </source>
</evidence>
<evidence type="ECO:0000313" key="1">
    <source>
        <dbReference type="EMBL" id="SIT74793.1"/>
    </source>
</evidence>
<gene>
    <name evidence="1" type="ORF">SAMN05421849_0214</name>
</gene>
<dbReference type="STRING" id="515897.SAMN05421849_0214"/>
<dbReference type="AlphaFoldDB" id="A0A1R3W9W6"/>
<sequence length="151" mass="16831">MWVFYDSASGEIQYTLVASDDLTLPDGDRVWSDDPIDDSRAWKVQEGELAHTGLSSELLREGVSLSRVELAKRLRQFEILTAEDAKRVARGEWPEVLLPMLAQMPQEVIDDAEIELAGATEFERLHPTILLFQQAMGISDAVADEVFGIVA</sequence>
<protein>
    <submittedName>
        <fullName evidence="1">Uncharacterized protein</fullName>
    </submittedName>
</protein>
<dbReference type="OrthoDB" id="8410700at2"/>
<proteinExistence type="predicted"/>
<reference evidence="1 2" key="1">
    <citation type="submission" date="2017-01" db="EMBL/GenBank/DDBJ databases">
        <authorList>
            <person name="Mah S.A."/>
            <person name="Swanson W.J."/>
            <person name="Moy G.W."/>
            <person name="Vacquier V.D."/>
        </authorList>
    </citation>
    <scope>NUCLEOTIDE SEQUENCE [LARGE SCALE GENOMIC DNA]</scope>
    <source>
        <strain evidence="1 2">DSM 21219</strain>
    </source>
</reference>
<name>A0A1R3W9W6_9RHOB</name>
<keyword evidence="2" id="KW-1185">Reference proteome</keyword>
<dbReference type="Proteomes" id="UP000192455">
    <property type="component" value="Unassembled WGS sequence"/>
</dbReference>